<name>A0A0K2RW28_9ACTN</name>
<feature type="compositionally biased region" description="Low complexity" evidence="1">
    <location>
        <begin position="202"/>
        <end position="216"/>
    </location>
</feature>
<feature type="transmembrane region" description="Helical" evidence="2">
    <location>
        <begin position="37"/>
        <end position="63"/>
    </location>
</feature>
<accession>A0A0K2RW28</accession>
<protein>
    <submittedName>
        <fullName evidence="3">Uncharacterized protein</fullName>
    </submittedName>
</protein>
<keyword evidence="2" id="KW-0812">Transmembrane</keyword>
<reference evidence="3" key="1">
    <citation type="submission" date="2014-08" db="EMBL/GenBank/DDBJ databases">
        <title>DNA barcoding of Bradysia (Diptera: Sciaridae) for detection of the immature stages on agricultural crops.</title>
        <authorList>
            <person name="Shin S."/>
            <person name="Jung S."/>
            <person name="Heller K."/>
            <person name="Menzel F."/>
            <person name="Hong T.-K."/>
            <person name="Lee H."/>
            <person name="Lee S."/>
        </authorList>
    </citation>
    <scope>NUCLEOTIDE SEQUENCE</scope>
    <source>
        <strain evidence="3">NBRC 13993</strain>
        <plasmid evidence="3">pCAZ1</plasmid>
    </source>
</reference>
<geneLocation type="plasmid" evidence="3">
    <name>pCAZ1</name>
</geneLocation>
<proteinExistence type="predicted"/>
<evidence type="ECO:0000256" key="2">
    <source>
        <dbReference type="SAM" id="Phobius"/>
    </source>
</evidence>
<keyword evidence="3" id="KW-0614">Plasmid</keyword>
<dbReference type="EMBL" id="AB981620">
    <property type="protein sequence ID" value="BAS19009.1"/>
    <property type="molecule type" value="Genomic_DNA"/>
</dbReference>
<feature type="region of interest" description="Disordered" evidence="1">
    <location>
        <begin position="201"/>
        <end position="252"/>
    </location>
</feature>
<keyword evidence="2" id="KW-1133">Transmembrane helix</keyword>
<gene>
    <name evidence="3" type="primary">caz1</name>
</gene>
<organism evidence="3">
    <name type="scientific">Couchioplanes caeruleus subsp. azureus</name>
    <dbReference type="NCBI Taxonomy" id="56428"/>
    <lineage>
        <taxon>Bacteria</taxon>
        <taxon>Bacillati</taxon>
        <taxon>Actinomycetota</taxon>
        <taxon>Actinomycetes</taxon>
        <taxon>Micromonosporales</taxon>
        <taxon>Micromonosporaceae</taxon>
        <taxon>Couchioplanes</taxon>
    </lineage>
</organism>
<sequence length="252" mass="27513">MVTGWRDRITRLVEALRRWSEQPRGQRIAGWSTRRRWMVLVLLPTLLVCCGGTVVAVPVAWVWRLTAEASRGAVSPDVAASQYLQALSYGEEEGLITVLDDEREDELLTDWRVYREAMTRSEASRLSFGTLTVGSVQGGRAAVTVDVTAVWWSSSGGALSRRSTPLTWRFETRDDDGKWQVVSVEAPAWCGGYVARCAGGTAPSVSSSPSPSASPSDDLLGNPRSMLRCGPNDPFREWHSCPSTSAPVPSPS</sequence>
<dbReference type="RefSeq" id="WP_176451495.1">
    <property type="nucleotide sequence ID" value="NZ_AB981620.1"/>
</dbReference>
<dbReference type="AlphaFoldDB" id="A0A0K2RW28"/>
<evidence type="ECO:0000313" key="3">
    <source>
        <dbReference type="EMBL" id="BAS19009.1"/>
    </source>
</evidence>
<keyword evidence="2" id="KW-0472">Membrane</keyword>
<evidence type="ECO:0000256" key="1">
    <source>
        <dbReference type="SAM" id="MobiDB-lite"/>
    </source>
</evidence>
<feature type="compositionally biased region" description="Polar residues" evidence="1">
    <location>
        <begin position="241"/>
        <end position="252"/>
    </location>
</feature>